<dbReference type="InterPro" id="IPR039527">
    <property type="entry name" value="PIGG/GPI7"/>
</dbReference>
<gene>
    <name evidence="12" type="ORF">OSB1V03_LOCUS12116</name>
</gene>
<dbReference type="UniPathway" id="UPA00196"/>
<dbReference type="InterPro" id="IPR037674">
    <property type="entry name" value="PIG-G_N"/>
</dbReference>
<comment type="subcellular location">
    <subcellularLocation>
        <location evidence="1">Endoplasmic reticulum membrane</location>
        <topology evidence="1">Multi-pass membrane protein</topology>
    </subcellularLocation>
</comment>
<feature type="transmembrane region" description="Helical" evidence="11">
    <location>
        <begin position="473"/>
        <end position="493"/>
    </location>
</feature>
<dbReference type="CDD" id="cd16024">
    <property type="entry name" value="GPI_EPT_2"/>
    <property type="match status" value="1"/>
</dbReference>
<evidence type="ECO:0000256" key="5">
    <source>
        <dbReference type="ARBA" id="ARBA00022679"/>
    </source>
</evidence>
<dbReference type="Gene3D" id="3.40.720.10">
    <property type="entry name" value="Alkaline Phosphatase, subunit A"/>
    <property type="match status" value="1"/>
</dbReference>
<feature type="transmembrane region" description="Helical" evidence="11">
    <location>
        <begin position="580"/>
        <end position="600"/>
    </location>
</feature>
<keyword evidence="5" id="KW-0808">Transferase</keyword>
<evidence type="ECO:0000256" key="4">
    <source>
        <dbReference type="ARBA" id="ARBA00022502"/>
    </source>
</evidence>
<evidence type="ECO:0000256" key="1">
    <source>
        <dbReference type="ARBA" id="ARBA00004477"/>
    </source>
</evidence>
<evidence type="ECO:0000256" key="6">
    <source>
        <dbReference type="ARBA" id="ARBA00022692"/>
    </source>
</evidence>
<dbReference type="Pfam" id="PF01663">
    <property type="entry name" value="Phosphodiest"/>
    <property type="match status" value="1"/>
</dbReference>
<evidence type="ECO:0000313" key="12">
    <source>
        <dbReference type="EMBL" id="CAD7631707.1"/>
    </source>
</evidence>
<sequence>MNKLVKKSLPLVCVVTQLMAMLLFAFSFFDVEETLFSPGSAANTGHTIGPRSAVDLIRSDVHYKQIDDYCRPRLTTTTAKPMFNKLVLVVIDALRHDFIPSIDRPPKSVQSGDRRHRHRRASGDSGGHRMPFTESIMQTNGVGLVSISATPTVTMPRIKAMISGTLPSFMDFILNLSAYRFNGENIVENAFKANKKTVFFGDDTWIQLLPKEVFAKYNGTSSFFATDYTEVDTNVTYCVRRELKALHEWDVMITHYLGVDHIGHSHGGYHSKLMPKKLLEMDAVVESIYTRVSAPDVREPYLVVITGDHGMTDIGNHGGNTPAETDTALVFLTTNGTKVGPKPVKASPDGRAERVLQVDISPTLSALIGLPLPNKSIGKVMLNVLDALSMPTDQQLCHMFANAVQISRLLPELSADHKSAAEKAFKFHTKLMANQTDTTFNADYHYKTAADSYDTLIASIQLKLMTKYTEKSFFSLITLSLLFAIVSIVGFAFIDYRNRCSILWTKVKDIQTVFAIVVVALNCVLLLSTSYMEYEHYFWYYMTSTIAFIQLAIAVRNHYRSAHPAIVSLVDPFTTLQENTLLQMLAVVLILILARVCNYWNVLNGEDIGQWLNKSDNKRVLSALVICSLIAISYLMSTKRFGKQQCLLISGLFWVYLY</sequence>
<evidence type="ECO:0000256" key="11">
    <source>
        <dbReference type="SAM" id="Phobius"/>
    </source>
</evidence>
<dbReference type="OrthoDB" id="272139at2759"/>
<keyword evidence="8 11" id="KW-1133">Transmembrane helix</keyword>
<feature type="transmembrane region" description="Helical" evidence="11">
    <location>
        <begin position="9"/>
        <end position="29"/>
    </location>
</feature>
<dbReference type="AlphaFoldDB" id="A0A7R9L0G5"/>
<feature type="transmembrane region" description="Helical" evidence="11">
    <location>
        <begin position="620"/>
        <end position="637"/>
    </location>
</feature>
<protein>
    <recommendedName>
        <fullName evidence="14">GPI ethanolamine phosphate transferase 2</fullName>
    </recommendedName>
</protein>
<dbReference type="EMBL" id="OC864445">
    <property type="protein sequence ID" value="CAD7631707.1"/>
    <property type="molecule type" value="Genomic_DNA"/>
</dbReference>
<evidence type="ECO:0000256" key="10">
    <source>
        <dbReference type="SAM" id="MobiDB-lite"/>
    </source>
</evidence>
<keyword evidence="13" id="KW-1185">Reference proteome</keyword>
<dbReference type="InterPro" id="IPR002591">
    <property type="entry name" value="Phosphodiest/P_Trfase"/>
</dbReference>
<dbReference type="GO" id="GO:0005789">
    <property type="term" value="C:endoplasmic reticulum membrane"/>
    <property type="evidence" value="ECO:0007669"/>
    <property type="project" value="UniProtKB-SubCell"/>
</dbReference>
<feature type="non-terminal residue" evidence="12">
    <location>
        <position position="658"/>
    </location>
</feature>
<comment type="similarity">
    <text evidence="3">Belongs to the PIGG/PIGN/PIGO family. PIGG subfamily.</text>
</comment>
<evidence type="ECO:0008006" key="14">
    <source>
        <dbReference type="Google" id="ProtNLM"/>
    </source>
</evidence>
<keyword evidence="9 11" id="KW-0472">Membrane</keyword>
<evidence type="ECO:0000256" key="7">
    <source>
        <dbReference type="ARBA" id="ARBA00022824"/>
    </source>
</evidence>
<keyword evidence="6 11" id="KW-0812">Transmembrane</keyword>
<accession>A0A7R9L0G5</accession>
<proteinExistence type="inferred from homology"/>
<evidence type="ECO:0000256" key="9">
    <source>
        <dbReference type="ARBA" id="ARBA00023136"/>
    </source>
</evidence>
<evidence type="ECO:0000256" key="2">
    <source>
        <dbReference type="ARBA" id="ARBA00004687"/>
    </source>
</evidence>
<dbReference type="SUPFAM" id="SSF53649">
    <property type="entry name" value="Alkaline phosphatase-like"/>
    <property type="match status" value="1"/>
</dbReference>
<dbReference type="Proteomes" id="UP000759131">
    <property type="component" value="Unassembled WGS sequence"/>
</dbReference>
<evidence type="ECO:0000256" key="8">
    <source>
        <dbReference type="ARBA" id="ARBA00022989"/>
    </source>
</evidence>
<dbReference type="PANTHER" id="PTHR23072:SF0">
    <property type="entry name" value="GPI ETHANOLAMINE PHOSPHATE TRANSFERASE 2"/>
    <property type="match status" value="1"/>
</dbReference>
<dbReference type="PANTHER" id="PTHR23072">
    <property type="entry name" value="PHOSPHATIDYLINOSITOL GLYCAN-RELATED"/>
    <property type="match status" value="1"/>
</dbReference>
<reference evidence="12" key="1">
    <citation type="submission" date="2020-11" db="EMBL/GenBank/DDBJ databases">
        <authorList>
            <person name="Tran Van P."/>
        </authorList>
    </citation>
    <scope>NUCLEOTIDE SEQUENCE</scope>
</reference>
<evidence type="ECO:0000313" key="13">
    <source>
        <dbReference type="Proteomes" id="UP000759131"/>
    </source>
</evidence>
<dbReference type="GO" id="GO:0051267">
    <property type="term" value="F:CP2 mannose-ethanolamine phosphotransferase activity"/>
    <property type="evidence" value="ECO:0007669"/>
    <property type="project" value="TreeGrafter"/>
</dbReference>
<comment type="pathway">
    <text evidence="2">Glycolipid biosynthesis; glycosylphosphatidylinositol-anchor biosynthesis.</text>
</comment>
<feature type="region of interest" description="Disordered" evidence="10">
    <location>
        <begin position="102"/>
        <end position="131"/>
    </location>
</feature>
<dbReference type="EMBL" id="CAJPIZ010009870">
    <property type="protein sequence ID" value="CAG2112137.1"/>
    <property type="molecule type" value="Genomic_DNA"/>
</dbReference>
<feature type="transmembrane region" description="Helical" evidence="11">
    <location>
        <begin position="513"/>
        <end position="532"/>
    </location>
</feature>
<keyword evidence="4" id="KW-0337">GPI-anchor biosynthesis</keyword>
<keyword evidence="7" id="KW-0256">Endoplasmic reticulum</keyword>
<evidence type="ECO:0000256" key="3">
    <source>
        <dbReference type="ARBA" id="ARBA00005315"/>
    </source>
</evidence>
<name>A0A7R9L0G5_9ACAR</name>
<dbReference type="GO" id="GO:0006506">
    <property type="term" value="P:GPI anchor biosynthetic process"/>
    <property type="evidence" value="ECO:0007669"/>
    <property type="project" value="UniProtKB-UniPathway"/>
</dbReference>
<organism evidence="12">
    <name type="scientific">Medioppia subpectinata</name>
    <dbReference type="NCBI Taxonomy" id="1979941"/>
    <lineage>
        <taxon>Eukaryota</taxon>
        <taxon>Metazoa</taxon>
        <taxon>Ecdysozoa</taxon>
        <taxon>Arthropoda</taxon>
        <taxon>Chelicerata</taxon>
        <taxon>Arachnida</taxon>
        <taxon>Acari</taxon>
        <taxon>Acariformes</taxon>
        <taxon>Sarcoptiformes</taxon>
        <taxon>Oribatida</taxon>
        <taxon>Brachypylina</taxon>
        <taxon>Oppioidea</taxon>
        <taxon>Oppiidae</taxon>
        <taxon>Medioppia</taxon>
    </lineage>
</organism>
<dbReference type="InterPro" id="IPR017850">
    <property type="entry name" value="Alkaline_phosphatase_core_sf"/>
</dbReference>